<feature type="chain" id="PRO_5047311634" evidence="4">
    <location>
        <begin position="26"/>
        <end position="420"/>
    </location>
</feature>
<evidence type="ECO:0000256" key="4">
    <source>
        <dbReference type="SAM" id="SignalP"/>
    </source>
</evidence>
<keyword evidence="1 4" id="KW-0732">Signal</keyword>
<dbReference type="CDD" id="cd12797">
    <property type="entry name" value="M23_peptidase"/>
    <property type="match status" value="1"/>
</dbReference>
<accession>A0ABY3YPB8</accession>
<gene>
    <name evidence="6" type="ORF">MQE36_04840</name>
</gene>
<feature type="coiled-coil region" evidence="2">
    <location>
        <begin position="157"/>
        <end position="244"/>
    </location>
</feature>
<evidence type="ECO:0000259" key="5">
    <source>
        <dbReference type="Pfam" id="PF01551"/>
    </source>
</evidence>
<evidence type="ECO:0000256" key="2">
    <source>
        <dbReference type="SAM" id="Coils"/>
    </source>
</evidence>
<evidence type="ECO:0000313" key="7">
    <source>
        <dbReference type="Proteomes" id="UP000829476"/>
    </source>
</evidence>
<evidence type="ECO:0000256" key="1">
    <source>
        <dbReference type="ARBA" id="ARBA00022729"/>
    </source>
</evidence>
<dbReference type="Pfam" id="PF01551">
    <property type="entry name" value="Peptidase_M23"/>
    <property type="match status" value="1"/>
</dbReference>
<feature type="coiled-coil region" evidence="2">
    <location>
        <begin position="26"/>
        <end position="120"/>
    </location>
</feature>
<dbReference type="Gene3D" id="2.70.70.10">
    <property type="entry name" value="Glucose Permease (Domain IIA)"/>
    <property type="match status" value="1"/>
</dbReference>
<dbReference type="Gene3D" id="6.10.250.3150">
    <property type="match status" value="1"/>
</dbReference>
<feature type="domain" description="M23ase beta-sheet core" evidence="5">
    <location>
        <begin position="321"/>
        <end position="413"/>
    </location>
</feature>
<name>A0ABY3YPB8_9FLAO</name>
<reference evidence="6 7" key="1">
    <citation type="journal article" date="2018" name="Int. J. Syst. Evol. Microbiol.">
        <title>Zhouia spongiae sp. nov., isolated from a marine sponge.</title>
        <authorList>
            <person name="Zhuang L."/>
            <person name="Lin B."/>
            <person name="Qin F."/>
            <person name="Luo L."/>
        </authorList>
    </citation>
    <scope>NUCLEOTIDE SEQUENCE [LARGE SCALE GENOMIC DNA]</scope>
    <source>
        <strain evidence="6 7">HN-Y44</strain>
    </source>
</reference>
<dbReference type="RefSeq" id="WP_242938048.1">
    <property type="nucleotide sequence ID" value="NZ_CP094326.1"/>
</dbReference>
<dbReference type="InterPro" id="IPR050570">
    <property type="entry name" value="Cell_wall_metabolism_enzyme"/>
</dbReference>
<dbReference type="SUPFAM" id="SSF51261">
    <property type="entry name" value="Duplicated hybrid motif"/>
    <property type="match status" value="1"/>
</dbReference>
<dbReference type="InterPro" id="IPR016047">
    <property type="entry name" value="M23ase_b-sheet_dom"/>
</dbReference>
<dbReference type="PANTHER" id="PTHR21666:SF289">
    <property type="entry name" value="L-ALA--D-GLU ENDOPEPTIDASE"/>
    <property type="match status" value="1"/>
</dbReference>
<feature type="compositionally biased region" description="Low complexity" evidence="3">
    <location>
        <begin position="254"/>
        <end position="270"/>
    </location>
</feature>
<dbReference type="Proteomes" id="UP000829476">
    <property type="component" value="Chromosome"/>
</dbReference>
<dbReference type="EMBL" id="CP094326">
    <property type="protein sequence ID" value="UNY99675.1"/>
    <property type="molecule type" value="Genomic_DNA"/>
</dbReference>
<evidence type="ECO:0000313" key="6">
    <source>
        <dbReference type="EMBL" id="UNY99675.1"/>
    </source>
</evidence>
<dbReference type="InterPro" id="IPR011055">
    <property type="entry name" value="Dup_hybrid_motif"/>
</dbReference>
<protein>
    <submittedName>
        <fullName evidence="6">Peptidoglycan DD-metalloendopeptidase family protein</fullName>
    </submittedName>
</protein>
<dbReference type="PANTHER" id="PTHR21666">
    <property type="entry name" value="PEPTIDASE-RELATED"/>
    <property type="match status" value="1"/>
</dbReference>
<feature type="signal peptide" evidence="4">
    <location>
        <begin position="1"/>
        <end position="25"/>
    </location>
</feature>
<feature type="region of interest" description="Disordered" evidence="3">
    <location>
        <begin position="249"/>
        <end position="270"/>
    </location>
</feature>
<organism evidence="6 7">
    <name type="scientific">Zhouia spongiae</name>
    <dbReference type="NCBI Taxonomy" id="2202721"/>
    <lineage>
        <taxon>Bacteria</taxon>
        <taxon>Pseudomonadati</taxon>
        <taxon>Bacteroidota</taxon>
        <taxon>Flavobacteriia</taxon>
        <taxon>Flavobacteriales</taxon>
        <taxon>Flavobacteriaceae</taxon>
        <taxon>Zhouia</taxon>
    </lineage>
</organism>
<keyword evidence="7" id="KW-1185">Reference proteome</keyword>
<proteinExistence type="predicted"/>
<evidence type="ECO:0000256" key="3">
    <source>
        <dbReference type="SAM" id="MobiDB-lite"/>
    </source>
</evidence>
<keyword evidence="2" id="KW-0175">Coiled coil</keyword>
<sequence length="420" mass="47998">MPTKQRSNLVLVLLTAFFVCCGGYAQTQKQKELEAQKKRLEQQIKQINSLLSEQRKEKANVLGEVESLDQKIKVREQLIRVTNSQANLLNRQINTNLDNISRLRNELESLKEDYAAMIQKSYKSKSQESRLMFLLSSDNFFQGYKRFMYMKQYTDYRKEQGEQIQSKTTELQELNKNLVVQKKEKDKLVAQNREEQKKLEEEKADQQELIASIKKKESQYAAQIRKKQKEADAIDAQIERIIREAIARSKAKAAKNNTAKSTSKTTTTKASSFALTPEAKLIGNNFQANKGRLPWPVEKGIVISRFGKQRHPVVKSVYVSYKGVRISTEKGAKARAIFDGKVLAVQIIKGGNKSVLVQHGDYISVYNNLDQVSVKEGQSVKGKQELGVIFTNKATNETVIKFNIYGNDKFENPSNWINKM</sequence>